<reference evidence="2" key="2">
    <citation type="submission" date="2020-09" db="EMBL/GenBank/DDBJ databases">
        <authorList>
            <person name="Sun Q."/>
            <person name="Zhou Y."/>
        </authorList>
    </citation>
    <scope>NUCLEOTIDE SEQUENCE</scope>
    <source>
        <strain evidence="2">CGMCC 4.7299</strain>
    </source>
</reference>
<keyword evidence="3" id="KW-1185">Reference proteome</keyword>
<dbReference type="InterPro" id="IPR005025">
    <property type="entry name" value="FMN_Rdtase-like_dom"/>
</dbReference>
<dbReference type="InterPro" id="IPR029039">
    <property type="entry name" value="Flavoprotein-like_sf"/>
</dbReference>
<comment type="caution">
    <text evidence="2">The sequence shown here is derived from an EMBL/GenBank/DDBJ whole genome shotgun (WGS) entry which is preliminary data.</text>
</comment>
<dbReference type="SUPFAM" id="SSF52218">
    <property type="entry name" value="Flavoproteins"/>
    <property type="match status" value="1"/>
</dbReference>
<dbReference type="GO" id="GO:0016491">
    <property type="term" value="F:oxidoreductase activity"/>
    <property type="evidence" value="ECO:0007669"/>
    <property type="project" value="InterPro"/>
</dbReference>
<gene>
    <name evidence="2" type="ORF">GCM10012284_08670</name>
</gene>
<protein>
    <recommendedName>
        <fullName evidence="1">NADPH-dependent FMN reductase-like domain-containing protein</fullName>
    </recommendedName>
</protein>
<dbReference type="RefSeq" id="WP_189077660.1">
    <property type="nucleotide sequence ID" value="NZ_BMMX01000001.1"/>
</dbReference>
<name>A0A8J3BVA9_9ACTN</name>
<dbReference type="AlphaFoldDB" id="A0A8J3BVA9"/>
<proteinExistence type="predicted"/>
<evidence type="ECO:0000313" key="3">
    <source>
        <dbReference type="Proteomes" id="UP000656042"/>
    </source>
</evidence>
<evidence type="ECO:0000313" key="2">
    <source>
        <dbReference type="EMBL" id="GGK76983.1"/>
    </source>
</evidence>
<dbReference type="PANTHER" id="PTHR30543:SF21">
    <property type="entry name" value="NAD(P)H-DEPENDENT FMN REDUCTASE LOT6"/>
    <property type="match status" value="1"/>
</dbReference>
<sequence length="206" mass="21923">MTRVLLIPGSTHDRSLHTAALRTAARFAPAGFTVTRYDGLRDLPAFVPGEQPPEVVTALRRQVRDADALLVCTPEYAGSLPGSLKNLFDHLVDAGDLDGKPAAWLSVALPGQDEGAYAALETVLSHGGARLVRSACIRIPLSIAAVGADGLVVDEQLRTAASDILQTLARSLVAEPPREQPSWQAYSSLYPMVMRPGTAAFRDRGA</sequence>
<accession>A0A8J3BVA9</accession>
<dbReference type="GO" id="GO:0010181">
    <property type="term" value="F:FMN binding"/>
    <property type="evidence" value="ECO:0007669"/>
    <property type="project" value="TreeGrafter"/>
</dbReference>
<dbReference type="EMBL" id="BMMX01000001">
    <property type="protein sequence ID" value="GGK76983.1"/>
    <property type="molecule type" value="Genomic_DNA"/>
</dbReference>
<organism evidence="2 3">
    <name type="scientific">Mangrovihabitans endophyticus</name>
    <dbReference type="NCBI Taxonomy" id="1751298"/>
    <lineage>
        <taxon>Bacteria</taxon>
        <taxon>Bacillati</taxon>
        <taxon>Actinomycetota</taxon>
        <taxon>Actinomycetes</taxon>
        <taxon>Micromonosporales</taxon>
        <taxon>Micromonosporaceae</taxon>
        <taxon>Mangrovihabitans</taxon>
    </lineage>
</organism>
<dbReference type="PANTHER" id="PTHR30543">
    <property type="entry name" value="CHROMATE REDUCTASE"/>
    <property type="match status" value="1"/>
</dbReference>
<evidence type="ECO:0000259" key="1">
    <source>
        <dbReference type="Pfam" id="PF03358"/>
    </source>
</evidence>
<dbReference type="GO" id="GO:0005829">
    <property type="term" value="C:cytosol"/>
    <property type="evidence" value="ECO:0007669"/>
    <property type="project" value="TreeGrafter"/>
</dbReference>
<reference evidence="2" key="1">
    <citation type="journal article" date="2014" name="Int. J. Syst. Evol. Microbiol.">
        <title>Complete genome sequence of Corynebacterium casei LMG S-19264T (=DSM 44701T), isolated from a smear-ripened cheese.</title>
        <authorList>
            <consortium name="US DOE Joint Genome Institute (JGI-PGF)"/>
            <person name="Walter F."/>
            <person name="Albersmeier A."/>
            <person name="Kalinowski J."/>
            <person name="Ruckert C."/>
        </authorList>
    </citation>
    <scope>NUCLEOTIDE SEQUENCE</scope>
    <source>
        <strain evidence="2">CGMCC 4.7299</strain>
    </source>
</reference>
<dbReference type="Pfam" id="PF03358">
    <property type="entry name" value="FMN_red"/>
    <property type="match status" value="1"/>
</dbReference>
<dbReference type="Proteomes" id="UP000656042">
    <property type="component" value="Unassembled WGS sequence"/>
</dbReference>
<feature type="domain" description="NADPH-dependent FMN reductase-like" evidence="1">
    <location>
        <begin position="2"/>
        <end position="134"/>
    </location>
</feature>
<dbReference type="Gene3D" id="3.40.50.360">
    <property type="match status" value="1"/>
</dbReference>
<dbReference type="InterPro" id="IPR050712">
    <property type="entry name" value="NAD(P)H-dep_reductase"/>
</dbReference>